<sequence>MRNFKKLFLLFMAGGAGYCLIELLFRHYSHVTMFFVGGICFILVGLINELFTFDMPMRWQMLIGGILITGVEFVSGCIINLWLGLHVWDYSNLPFNVLGQICLPFTLIWILLSGVAIVLDDYLRYRWFNEEKPHYRL</sequence>
<feature type="transmembrane region" description="Helical" evidence="1">
    <location>
        <begin position="63"/>
        <end position="85"/>
    </location>
</feature>
<evidence type="ECO:0000256" key="1">
    <source>
        <dbReference type="SAM" id="Phobius"/>
    </source>
</evidence>
<gene>
    <name evidence="2" type="ORF">Ami3637_00690</name>
</gene>
<dbReference type="EMBL" id="CP047591">
    <property type="protein sequence ID" value="QHI71098.1"/>
    <property type="molecule type" value="Genomic_DNA"/>
</dbReference>
<keyword evidence="1" id="KW-0472">Membrane</keyword>
<organism evidence="2 3">
    <name type="scientific">Aminipila terrae</name>
    <dbReference type="NCBI Taxonomy" id="2697030"/>
    <lineage>
        <taxon>Bacteria</taxon>
        <taxon>Bacillati</taxon>
        <taxon>Bacillota</taxon>
        <taxon>Clostridia</taxon>
        <taxon>Peptostreptococcales</taxon>
        <taxon>Anaerovoracaceae</taxon>
        <taxon>Aminipila</taxon>
    </lineage>
</organism>
<dbReference type="RefSeq" id="WP_162360874.1">
    <property type="nucleotide sequence ID" value="NZ_CP047591.1"/>
</dbReference>
<keyword evidence="1" id="KW-1133">Transmembrane helix</keyword>
<keyword evidence="3" id="KW-1185">Reference proteome</keyword>
<dbReference type="AlphaFoldDB" id="A0A6P1MGF5"/>
<keyword evidence="1" id="KW-0812">Transmembrane</keyword>
<name>A0A6P1MGF5_9FIRM</name>
<evidence type="ECO:0008006" key="4">
    <source>
        <dbReference type="Google" id="ProtNLM"/>
    </source>
</evidence>
<accession>A0A6P1MGF5</accession>
<dbReference type="KEGG" id="amic:Ami3637_00690"/>
<feature type="transmembrane region" description="Helical" evidence="1">
    <location>
        <begin position="31"/>
        <end position="51"/>
    </location>
</feature>
<dbReference type="InterPro" id="IPR010540">
    <property type="entry name" value="CmpB_TMEM229"/>
</dbReference>
<feature type="transmembrane region" description="Helical" evidence="1">
    <location>
        <begin position="7"/>
        <end position="25"/>
    </location>
</feature>
<evidence type="ECO:0000313" key="2">
    <source>
        <dbReference type="EMBL" id="QHI71098.1"/>
    </source>
</evidence>
<feature type="transmembrane region" description="Helical" evidence="1">
    <location>
        <begin position="97"/>
        <end position="119"/>
    </location>
</feature>
<dbReference type="Pfam" id="PF06541">
    <property type="entry name" value="ABC_trans_CmpB"/>
    <property type="match status" value="1"/>
</dbReference>
<reference evidence="2 3" key="1">
    <citation type="submission" date="2020-01" db="EMBL/GenBank/DDBJ databases">
        <title>Genomic analysis of Aminipila sp. CBA3637.</title>
        <authorList>
            <person name="Kim Y.B."/>
            <person name="Roh S.W."/>
        </authorList>
    </citation>
    <scope>NUCLEOTIDE SEQUENCE [LARGE SCALE GENOMIC DNA]</scope>
    <source>
        <strain evidence="2 3">CBA3637</strain>
    </source>
</reference>
<dbReference type="Proteomes" id="UP000463883">
    <property type="component" value="Chromosome"/>
</dbReference>
<evidence type="ECO:0000313" key="3">
    <source>
        <dbReference type="Proteomes" id="UP000463883"/>
    </source>
</evidence>
<proteinExistence type="predicted"/>
<protein>
    <recommendedName>
        <fullName evidence="4">ABC-transporter type IV</fullName>
    </recommendedName>
</protein>